<evidence type="ECO:0000256" key="1">
    <source>
        <dbReference type="SAM" id="MobiDB-lite"/>
    </source>
</evidence>
<accession>A0A7W4UG77</accession>
<protein>
    <submittedName>
        <fullName evidence="3">Putative amino acid-binding ACT domain protein</fullName>
    </submittedName>
</protein>
<dbReference type="EMBL" id="JACHVX010000003">
    <property type="protein sequence ID" value="MBB2923616.1"/>
    <property type="molecule type" value="Genomic_DNA"/>
</dbReference>
<reference evidence="3 4" key="2">
    <citation type="submission" date="2020-08" db="EMBL/GenBank/DDBJ databases">
        <authorList>
            <person name="Partida-Martinez L."/>
            <person name="Huntemann M."/>
            <person name="Clum A."/>
            <person name="Wang J."/>
            <person name="Palaniappan K."/>
            <person name="Ritter S."/>
            <person name="Chen I.-M."/>
            <person name="Stamatis D."/>
            <person name="Reddy T."/>
            <person name="O'Malley R."/>
            <person name="Daum C."/>
            <person name="Shapiro N."/>
            <person name="Ivanova N."/>
            <person name="Kyrpides N."/>
            <person name="Woyke T."/>
        </authorList>
    </citation>
    <scope>NUCLEOTIDE SEQUENCE [LARGE SCALE GENOMIC DNA]</scope>
    <source>
        <strain evidence="3 4">RAS26</strain>
    </source>
</reference>
<dbReference type="PROSITE" id="PS51671">
    <property type="entry name" value="ACT"/>
    <property type="match status" value="1"/>
</dbReference>
<dbReference type="InterPro" id="IPR002912">
    <property type="entry name" value="ACT_dom"/>
</dbReference>
<name>A0A7W4UG77_9CELL</name>
<dbReference type="RefSeq" id="WP_183296427.1">
    <property type="nucleotide sequence ID" value="NZ_JACHVX010000003.1"/>
</dbReference>
<feature type="domain" description="ACT" evidence="2">
    <location>
        <begin position="75"/>
        <end position="148"/>
    </location>
</feature>
<dbReference type="SUPFAM" id="SSF55021">
    <property type="entry name" value="ACT-like"/>
    <property type="match status" value="1"/>
</dbReference>
<dbReference type="Proteomes" id="UP000518206">
    <property type="component" value="Unassembled WGS sequence"/>
</dbReference>
<sequence>MSGATGGVDDGGASGATGGVDDGGASGATGGVDDGGGGVRRGGVEAERTRSARDGDRVPVGAHPHGDADGGERWVVLVRGADRPGTLTALTSVFSTRGVSFESLATGAVDGDVGAIAVTFRATARRQHLLVRTVERLSVIRSVEVRSAEDPAVRAAGVVVMPDHVPFTPPPHAAVRWSGDTSAGQPVLVEGSFADVVEVVQAARACGATTTATVVLGL</sequence>
<feature type="compositionally biased region" description="Basic and acidic residues" evidence="1">
    <location>
        <begin position="42"/>
        <end position="57"/>
    </location>
</feature>
<dbReference type="Gene3D" id="3.30.70.260">
    <property type="match status" value="1"/>
</dbReference>
<comment type="caution">
    <text evidence="3">The sequence shown here is derived from an EMBL/GenBank/DDBJ whole genome shotgun (WGS) entry which is preliminary data.</text>
</comment>
<evidence type="ECO:0000259" key="2">
    <source>
        <dbReference type="PROSITE" id="PS51671"/>
    </source>
</evidence>
<feature type="compositionally biased region" description="Gly residues" evidence="1">
    <location>
        <begin position="1"/>
        <end position="41"/>
    </location>
</feature>
<dbReference type="InterPro" id="IPR045865">
    <property type="entry name" value="ACT-like_dom_sf"/>
</dbReference>
<gene>
    <name evidence="3" type="ORF">FHR80_002541</name>
</gene>
<feature type="region of interest" description="Disordered" evidence="1">
    <location>
        <begin position="1"/>
        <end position="70"/>
    </location>
</feature>
<reference evidence="3 4" key="1">
    <citation type="submission" date="2020-08" db="EMBL/GenBank/DDBJ databases">
        <title>The Agave Microbiome: Exploring the role of microbial communities in plant adaptations to desert environments.</title>
        <authorList>
            <person name="Partida-Martinez L.P."/>
        </authorList>
    </citation>
    <scope>NUCLEOTIDE SEQUENCE [LARGE SCALE GENOMIC DNA]</scope>
    <source>
        <strain evidence="3 4">RAS26</strain>
    </source>
</reference>
<proteinExistence type="predicted"/>
<evidence type="ECO:0000313" key="4">
    <source>
        <dbReference type="Proteomes" id="UP000518206"/>
    </source>
</evidence>
<organism evidence="3 4">
    <name type="scientific">Cellulomonas cellasea</name>
    <dbReference type="NCBI Taxonomy" id="43670"/>
    <lineage>
        <taxon>Bacteria</taxon>
        <taxon>Bacillati</taxon>
        <taxon>Actinomycetota</taxon>
        <taxon>Actinomycetes</taxon>
        <taxon>Micrococcales</taxon>
        <taxon>Cellulomonadaceae</taxon>
        <taxon>Cellulomonas</taxon>
    </lineage>
</organism>
<evidence type="ECO:0000313" key="3">
    <source>
        <dbReference type="EMBL" id="MBB2923616.1"/>
    </source>
</evidence>
<dbReference type="AlphaFoldDB" id="A0A7W4UG77"/>